<dbReference type="GO" id="GO:1990023">
    <property type="term" value="C:mitotic spindle midzone"/>
    <property type="evidence" value="ECO:0007669"/>
    <property type="project" value="TreeGrafter"/>
</dbReference>
<sequence>ELLDQMIHEEELMKKQLEAAIKNWKGKLQALCFELLQDPYTAESSTPLQLEKELRDRVEALLEEKNSRMAECEILLKEDQALCTDLCKTPYYIPTGKVPSLQELEELKNHLLSAAKEKERRLDTFLGLRNDITKLMTEIDHVPDTTFEKDAVLEEENLFFLSDENIKSLEVLRHQLKVKKQELVATQESLQKHICSLWNTLQIPLEKQNMCATGSIHQVNTALQLQLEQLQQMQTKNIKQIITRTRQELNAYWDKCFYSQEQREEFTFLSDENFTEELLKVHDEELVKITLHYQKCQELFVNVEKWEHWWKVYLELEKKASDPNRFSNRGGTLLKEEKERCLLQKKIPKLEEEIKLYMATWETEQGCPFLIYGQRFTTYFANQWEQHRFKKVQEKRCVKKEDGIGFKTPLKRALGAPSTPQSKIRKLNGSSNFTSNSGGSTCKRARKPPLAAQKTNVLQKTPLQEKDTIVSSVSTVSQQPDEFRCHAVSYTEFTRDFTRKSNVSAQLNSTTLENP</sequence>
<evidence type="ECO:0000313" key="3">
    <source>
        <dbReference type="EMBL" id="GCB79770.1"/>
    </source>
</evidence>
<keyword evidence="1" id="KW-0175">Coiled coil</keyword>
<comment type="caution">
    <text evidence="3">The sequence shown here is derived from an EMBL/GenBank/DDBJ whole genome shotgun (WGS) entry which is preliminary data.</text>
</comment>
<accession>A0A401Q352</accession>
<keyword evidence="4" id="KW-1185">Reference proteome</keyword>
<proteinExistence type="predicted"/>
<dbReference type="STRING" id="75743.A0A401Q352"/>
<dbReference type="Pfam" id="PF03999">
    <property type="entry name" value="MAP65_ASE1"/>
    <property type="match status" value="1"/>
</dbReference>
<evidence type="ECO:0000313" key="4">
    <source>
        <dbReference type="Proteomes" id="UP000288216"/>
    </source>
</evidence>
<dbReference type="PANTHER" id="PTHR19321">
    <property type="entry name" value="PROTEIN REGULATOR OF CYTOKINESIS 1 PRC1-RELATED"/>
    <property type="match status" value="1"/>
</dbReference>
<dbReference type="InterPro" id="IPR007145">
    <property type="entry name" value="MAP65_Ase1_PRC1"/>
</dbReference>
<feature type="non-terminal residue" evidence="3">
    <location>
        <position position="1"/>
    </location>
</feature>
<name>A0A401Q352_SCYTO</name>
<dbReference type="GO" id="GO:0051256">
    <property type="term" value="P:mitotic spindle midzone assembly"/>
    <property type="evidence" value="ECO:0007669"/>
    <property type="project" value="TreeGrafter"/>
</dbReference>
<dbReference type="EMBL" id="BFAA01014752">
    <property type="protein sequence ID" value="GCB79770.1"/>
    <property type="molecule type" value="Genomic_DNA"/>
</dbReference>
<dbReference type="PANTHER" id="PTHR19321:SF6">
    <property type="entry name" value="PROTEIN REGULATOR OF CYTOKINESIS 1"/>
    <property type="match status" value="1"/>
</dbReference>
<dbReference type="GO" id="GO:0008017">
    <property type="term" value="F:microtubule binding"/>
    <property type="evidence" value="ECO:0007669"/>
    <property type="project" value="InterPro"/>
</dbReference>
<feature type="compositionally biased region" description="Low complexity" evidence="2">
    <location>
        <begin position="428"/>
        <end position="441"/>
    </location>
</feature>
<dbReference type="OrthoDB" id="642895at2759"/>
<evidence type="ECO:0000256" key="1">
    <source>
        <dbReference type="SAM" id="Coils"/>
    </source>
</evidence>
<dbReference type="GO" id="GO:0005737">
    <property type="term" value="C:cytoplasm"/>
    <property type="evidence" value="ECO:0007669"/>
    <property type="project" value="TreeGrafter"/>
</dbReference>
<evidence type="ECO:0000256" key="2">
    <source>
        <dbReference type="SAM" id="MobiDB-lite"/>
    </source>
</evidence>
<dbReference type="Proteomes" id="UP000288216">
    <property type="component" value="Unassembled WGS sequence"/>
</dbReference>
<dbReference type="OMA" id="KWISACD"/>
<gene>
    <name evidence="3" type="ORF">scyTo_0019607</name>
</gene>
<organism evidence="3 4">
    <name type="scientific">Scyliorhinus torazame</name>
    <name type="common">Cloudy catshark</name>
    <name type="synonym">Catulus torazame</name>
    <dbReference type="NCBI Taxonomy" id="75743"/>
    <lineage>
        <taxon>Eukaryota</taxon>
        <taxon>Metazoa</taxon>
        <taxon>Chordata</taxon>
        <taxon>Craniata</taxon>
        <taxon>Vertebrata</taxon>
        <taxon>Chondrichthyes</taxon>
        <taxon>Elasmobranchii</taxon>
        <taxon>Galeomorphii</taxon>
        <taxon>Galeoidea</taxon>
        <taxon>Carcharhiniformes</taxon>
        <taxon>Scyliorhinidae</taxon>
        <taxon>Scyliorhinus</taxon>
    </lineage>
</organism>
<dbReference type="Gene3D" id="1.20.58.1520">
    <property type="match status" value="1"/>
</dbReference>
<feature type="region of interest" description="Disordered" evidence="2">
    <location>
        <begin position="414"/>
        <end position="450"/>
    </location>
</feature>
<protein>
    <recommendedName>
        <fullName evidence="5">Protein regulator of cytokinesis 1</fullName>
    </recommendedName>
</protein>
<reference evidence="3 4" key="1">
    <citation type="journal article" date="2018" name="Nat. Ecol. Evol.">
        <title>Shark genomes provide insights into elasmobranch evolution and the origin of vertebrates.</title>
        <authorList>
            <person name="Hara Y"/>
            <person name="Yamaguchi K"/>
            <person name="Onimaru K"/>
            <person name="Kadota M"/>
            <person name="Koyanagi M"/>
            <person name="Keeley SD"/>
            <person name="Tatsumi K"/>
            <person name="Tanaka K"/>
            <person name="Motone F"/>
            <person name="Kageyama Y"/>
            <person name="Nozu R"/>
            <person name="Adachi N"/>
            <person name="Nishimura O"/>
            <person name="Nakagawa R"/>
            <person name="Tanegashima C"/>
            <person name="Kiyatake I"/>
            <person name="Matsumoto R"/>
            <person name="Murakumo K"/>
            <person name="Nishida K"/>
            <person name="Terakita A"/>
            <person name="Kuratani S"/>
            <person name="Sato K"/>
            <person name="Hyodo S Kuraku.S."/>
        </authorList>
    </citation>
    <scope>NUCLEOTIDE SEQUENCE [LARGE SCALE GENOMIC DNA]</scope>
</reference>
<feature type="coiled-coil region" evidence="1">
    <location>
        <begin position="3"/>
        <end position="68"/>
    </location>
</feature>
<evidence type="ECO:0008006" key="5">
    <source>
        <dbReference type="Google" id="ProtNLM"/>
    </source>
</evidence>
<dbReference type="AlphaFoldDB" id="A0A401Q352"/>